<dbReference type="Gene3D" id="2.60.120.10">
    <property type="entry name" value="Jelly Rolls"/>
    <property type="match status" value="1"/>
</dbReference>
<dbReference type="InterPro" id="IPR036388">
    <property type="entry name" value="WH-like_DNA-bd_sf"/>
</dbReference>
<keyword evidence="1" id="KW-0805">Transcription regulation</keyword>
<evidence type="ECO:0000259" key="5">
    <source>
        <dbReference type="PROSITE" id="PS50042"/>
    </source>
</evidence>
<dbReference type="RefSeq" id="WP_203354772.1">
    <property type="nucleotide sequence ID" value="NZ_CP069127.1"/>
</dbReference>
<evidence type="ECO:0000256" key="3">
    <source>
        <dbReference type="ARBA" id="ARBA00023159"/>
    </source>
</evidence>
<evidence type="ECO:0000256" key="2">
    <source>
        <dbReference type="ARBA" id="ARBA00023125"/>
    </source>
</evidence>
<evidence type="ECO:0000313" key="7">
    <source>
        <dbReference type="EMBL" id="QRG67724.1"/>
    </source>
</evidence>
<evidence type="ECO:0000259" key="6">
    <source>
        <dbReference type="PROSITE" id="PS51063"/>
    </source>
</evidence>
<evidence type="ECO:0000256" key="4">
    <source>
        <dbReference type="ARBA" id="ARBA00023163"/>
    </source>
</evidence>
<dbReference type="PANTHER" id="PTHR24567:SF26">
    <property type="entry name" value="REGULATORY PROTEIN YEIL"/>
    <property type="match status" value="1"/>
</dbReference>
<dbReference type="CDD" id="cd00038">
    <property type="entry name" value="CAP_ED"/>
    <property type="match status" value="1"/>
</dbReference>
<feature type="domain" description="Cyclic nucleotide-binding" evidence="5">
    <location>
        <begin position="10"/>
        <end position="130"/>
    </location>
</feature>
<gene>
    <name evidence="7" type="ORF">JNE38_00315</name>
</gene>
<feature type="domain" description="HTH crp-type" evidence="6">
    <location>
        <begin position="144"/>
        <end position="217"/>
    </location>
</feature>
<dbReference type="SUPFAM" id="SSF51206">
    <property type="entry name" value="cAMP-binding domain-like"/>
    <property type="match status" value="1"/>
</dbReference>
<name>A0ABX7FPX0_BRECH</name>
<dbReference type="Pfam" id="PF13545">
    <property type="entry name" value="HTH_Crp_2"/>
    <property type="match status" value="1"/>
</dbReference>
<protein>
    <submittedName>
        <fullName evidence="7">Crp/Fnr family transcriptional regulator</fullName>
    </submittedName>
</protein>
<dbReference type="InterPro" id="IPR012318">
    <property type="entry name" value="HTH_CRP"/>
</dbReference>
<dbReference type="InterPro" id="IPR014710">
    <property type="entry name" value="RmlC-like_jellyroll"/>
</dbReference>
<dbReference type="SMART" id="SM00419">
    <property type="entry name" value="HTH_CRP"/>
    <property type="match status" value="1"/>
</dbReference>
<keyword evidence="4" id="KW-0804">Transcription</keyword>
<keyword evidence="2" id="KW-0238">DNA-binding</keyword>
<reference evidence="7 8" key="1">
    <citation type="submission" date="2021-01" db="EMBL/GenBank/DDBJ databases">
        <title>Identification of strong promoters based on the transcriptome of Brevibacillus choshinensis.</title>
        <authorList>
            <person name="Yao D."/>
            <person name="Zhang K."/>
            <person name="Wu J."/>
        </authorList>
    </citation>
    <scope>NUCLEOTIDE SEQUENCE [LARGE SCALE GENOMIC DNA]</scope>
    <source>
        <strain evidence="7 8">HPD31-SP3</strain>
    </source>
</reference>
<dbReference type="PROSITE" id="PS50042">
    <property type="entry name" value="CNMP_BINDING_3"/>
    <property type="match status" value="1"/>
</dbReference>
<dbReference type="InterPro" id="IPR018490">
    <property type="entry name" value="cNMP-bd_dom_sf"/>
</dbReference>
<sequence length="246" mass="28551">MIQSVFDSALFKGINVSDTAYVASLFTERKFQKNQVIFFQNDPGDEMYIIKSGVLKIYREDDSKQIIFGHQFPGETIGELEVIHHDNRRLASVAAIENSKVWMIRKAALEELIKIYPDILRKLFYVVSERLAQADRKLEYLAFLDSRIRVVNLLLDLHSNFGVKTNEGYLINWKITQSHFSNMIGINRESAARVLQELQKEKVISINQKLIYILNLDVLQQMSGENLGPLHLRQWHSTYKYDIVSN</sequence>
<keyword evidence="8" id="KW-1185">Reference proteome</keyword>
<accession>A0ABX7FPX0</accession>
<dbReference type="InterPro" id="IPR036390">
    <property type="entry name" value="WH_DNA-bd_sf"/>
</dbReference>
<dbReference type="InterPro" id="IPR050397">
    <property type="entry name" value="Env_Response_Regulators"/>
</dbReference>
<dbReference type="Pfam" id="PF00027">
    <property type="entry name" value="cNMP_binding"/>
    <property type="match status" value="1"/>
</dbReference>
<keyword evidence="3" id="KW-0010">Activator</keyword>
<proteinExistence type="predicted"/>
<dbReference type="SUPFAM" id="SSF46785">
    <property type="entry name" value="Winged helix' DNA-binding domain"/>
    <property type="match status" value="1"/>
</dbReference>
<dbReference type="PANTHER" id="PTHR24567">
    <property type="entry name" value="CRP FAMILY TRANSCRIPTIONAL REGULATORY PROTEIN"/>
    <property type="match status" value="1"/>
</dbReference>
<organism evidence="7 8">
    <name type="scientific">Brevibacillus choshinensis</name>
    <dbReference type="NCBI Taxonomy" id="54911"/>
    <lineage>
        <taxon>Bacteria</taxon>
        <taxon>Bacillati</taxon>
        <taxon>Bacillota</taxon>
        <taxon>Bacilli</taxon>
        <taxon>Bacillales</taxon>
        <taxon>Paenibacillaceae</taxon>
        <taxon>Brevibacillus</taxon>
    </lineage>
</organism>
<dbReference type="InterPro" id="IPR000595">
    <property type="entry name" value="cNMP-bd_dom"/>
</dbReference>
<evidence type="ECO:0000256" key="1">
    <source>
        <dbReference type="ARBA" id="ARBA00023015"/>
    </source>
</evidence>
<dbReference type="Gene3D" id="1.10.10.10">
    <property type="entry name" value="Winged helix-like DNA-binding domain superfamily/Winged helix DNA-binding domain"/>
    <property type="match status" value="1"/>
</dbReference>
<dbReference type="Proteomes" id="UP000596248">
    <property type="component" value="Chromosome"/>
</dbReference>
<evidence type="ECO:0000313" key="8">
    <source>
        <dbReference type="Proteomes" id="UP000596248"/>
    </source>
</evidence>
<dbReference type="SMART" id="SM00100">
    <property type="entry name" value="cNMP"/>
    <property type="match status" value="1"/>
</dbReference>
<dbReference type="PROSITE" id="PS51063">
    <property type="entry name" value="HTH_CRP_2"/>
    <property type="match status" value="1"/>
</dbReference>
<dbReference type="EMBL" id="CP069127">
    <property type="protein sequence ID" value="QRG67724.1"/>
    <property type="molecule type" value="Genomic_DNA"/>
</dbReference>